<organism evidence="4 5">
    <name type="scientific">Lolium multiflorum</name>
    <name type="common">Italian ryegrass</name>
    <name type="synonym">Lolium perenne subsp. multiflorum</name>
    <dbReference type="NCBI Taxonomy" id="4521"/>
    <lineage>
        <taxon>Eukaryota</taxon>
        <taxon>Viridiplantae</taxon>
        <taxon>Streptophyta</taxon>
        <taxon>Embryophyta</taxon>
        <taxon>Tracheophyta</taxon>
        <taxon>Spermatophyta</taxon>
        <taxon>Magnoliopsida</taxon>
        <taxon>Liliopsida</taxon>
        <taxon>Poales</taxon>
        <taxon>Poaceae</taxon>
        <taxon>BOP clade</taxon>
        <taxon>Pooideae</taxon>
        <taxon>Poodae</taxon>
        <taxon>Poeae</taxon>
        <taxon>Poeae Chloroplast Group 2 (Poeae type)</taxon>
        <taxon>Loliodinae</taxon>
        <taxon>Loliinae</taxon>
        <taxon>Lolium</taxon>
    </lineage>
</organism>
<comment type="caution">
    <text evidence="4">The sequence shown here is derived from an EMBL/GenBank/DDBJ whole genome shotgun (WGS) entry which is preliminary data.</text>
</comment>
<evidence type="ECO:0000259" key="3">
    <source>
        <dbReference type="PROSITE" id="PS50157"/>
    </source>
</evidence>
<dbReference type="PANTHER" id="PTHR45730">
    <property type="entry name" value="ZINC FINGER PROTEIN JAGGED"/>
    <property type="match status" value="1"/>
</dbReference>
<reference evidence="4" key="1">
    <citation type="submission" date="2023-07" db="EMBL/GenBank/DDBJ databases">
        <title>A chromosome-level genome assembly of Lolium multiflorum.</title>
        <authorList>
            <person name="Chen Y."/>
            <person name="Copetti D."/>
            <person name="Kolliker R."/>
            <person name="Studer B."/>
        </authorList>
    </citation>
    <scope>NUCLEOTIDE SEQUENCE</scope>
    <source>
        <strain evidence="4">02402/16</strain>
        <tissue evidence="4">Leaf</tissue>
    </source>
</reference>
<dbReference type="SUPFAM" id="SSF57667">
    <property type="entry name" value="beta-beta-alpha zinc fingers"/>
    <property type="match status" value="1"/>
</dbReference>
<dbReference type="PROSITE" id="PS50157">
    <property type="entry name" value="ZINC_FINGER_C2H2_2"/>
    <property type="match status" value="1"/>
</dbReference>
<feature type="compositionally biased region" description="Low complexity" evidence="2">
    <location>
        <begin position="258"/>
        <end position="279"/>
    </location>
</feature>
<feature type="compositionally biased region" description="Low complexity" evidence="2">
    <location>
        <begin position="101"/>
        <end position="115"/>
    </location>
</feature>
<keyword evidence="5" id="KW-1185">Reference proteome</keyword>
<dbReference type="PANTHER" id="PTHR45730:SF120">
    <property type="entry name" value="OS03G0786400 PROTEIN"/>
    <property type="match status" value="1"/>
</dbReference>
<evidence type="ECO:0000256" key="1">
    <source>
        <dbReference type="PROSITE-ProRule" id="PRU00042"/>
    </source>
</evidence>
<feature type="region of interest" description="Disordered" evidence="2">
    <location>
        <begin position="100"/>
        <end position="120"/>
    </location>
</feature>
<name>A0AAD8W4M4_LOLMU</name>
<dbReference type="GO" id="GO:0003700">
    <property type="term" value="F:DNA-binding transcription factor activity"/>
    <property type="evidence" value="ECO:0007669"/>
    <property type="project" value="InterPro"/>
</dbReference>
<protein>
    <recommendedName>
        <fullName evidence="3">C2H2-type domain-containing protein</fullName>
    </recommendedName>
</protein>
<dbReference type="AlphaFoldDB" id="A0AAD8W4M4"/>
<dbReference type="PROSITE" id="PS00028">
    <property type="entry name" value="ZINC_FINGER_C2H2_1"/>
    <property type="match status" value="1"/>
</dbReference>
<feature type="compositionally biased region" description="Polar residues" evidence="2">
    <location>
        <begin position="175"/>
        <end position="189"/>
    </location>
</feature>
<dbReference type="InterPro" id="IPR013087">
    <property type="entry name" value="Znf_C2H2_type"/>
</dbReference>
<feature type="domain" description="C2H2-type" evidence="3">
    <location>
        <begin position="56"/>
        <end position="83"/>
    </location>
</feature>
<sequence>MDSPPLLPSKADLSLTLAPAAPSVGMAGAGAGAGAGDGGGAGSSSECVDGKDVRLFPCLFCNKKFLKSQALGGHQNAHKKERSIGWNPYFYMPSTSHHAHGNATAPAAGANSSSGPYGGGAGAPNSPGAYSSAGGAVGSTASGVAGGGLPAHAYTMNSRAYAALPTTFPIASHSSYMVGSDRPQQQQQHYAPPEGAASAAGELYSGLQGSRFAAHNPQLYTSATASSGRALMSAADQPGAGRDELIDMLNWRRGCHGPTASAAATTPSPASTTTTLTTSGGNNGDAEEELDLNLSL</sequence>
<evidence type="ECO:0000256" key="2">
    <source>
        <dbReference type="SAM" id="MobiDB-lite"/>
    </source>
</evidence>
<dbReference type="InterPro" id="IPR036236">
    <property type="entry name" value="Znf_C2H2_sf"/>
</dbReference>
<keyword evidence="1" id="KW-0862">Zinc</keyword>
<feature type="region of interest" description="Disordered" evidence="2">
    <location>
        <begin position="175"/>
        <end position="197"/>
    </location>
</feature>
<proteinExistence type="predicted"/>
<feature type="compositionally biased region" description="Acidic residues" evidence="2">
    <location>
        <begin position="285"/>
        <end position="296"/>
    </location>
</feature>
<feature type="region of interest" description="Disordered" evidence="2">
    <location>
        <begin position="257"/>
        <end position="296"/>
    </location>
</feature>
<evidence type="ECO:0000313" key="4">
    <source>
        <dbReference type="EMBL" id="KAK1643576.1"/>
    </source>
</evidence>
<accession>A0AAD8W4M4</accession>
<keyword evidence="1" id="KW-0863">Zinc-finger</keyword>
<dbReference type="EMBL" id="JAUUTY010000004">
    <property type="protein sequence ID" value="KAK1643576.1"/>
    <property type="molecule type" value="Genomic_DNA"/>
</dbReference>
<gene>
    <name evidence="4" type="ORF">QYE76_061381</name>
</gene>
<dbReference type="InterPro" id="IPR045320">
    <property type="entry name" value="JAGGED/SL1-like"/>
</dbReference>
<dbReference type="Proteomes" id="UP001231189">
    <property type="component" value="Unassembled WGS sequence"/>
</dbReference>
<evidence type="ECO:0000313" key="5">
    <source>
        <dbReference type="Proteomes" id="UP001231189"/>
    </source>
</evidence>
<dbReference type="GO" id="GO:0008270">
    <property type="term" value="F:zinc ion binding"/>
    <property type="evidence" value="ECO:0007669"/>
    <property type="project" value="UniProtKB-KW"/>
</dbReference>
<keyword evidence="1" id="KW-0479">Metal-binding</keyword>